<dbReference type="InterPro" id="IPR017853">
    <property type="entry name" value="GH"/>
</dbReference>
<keyword evidence="7" id="KW-1015">Disulfide bond</keyword>
<organism evidence="14 15">
    <name type="scientific">Staurois parvus</name>
    <dbReference type="NCBI Taxonomy" id="386267"/>
    <lineage>
        <taxon>Eukaryota</taxon>
        <taxon>Metazoa</taxon>
        <taxon>Chordata</taxon>
        <taxon>Craniata</taxon>
        <taxon>Vertebrata</taxon>
        <taxon>Euteleostomi</taxon>
        <taxon>Amphibia</taxon>
        <taxon>Batrachia</taxon>
        <taxon>Anura</taxon>
        <taxon>Neobatrachia</taxon>
        <taxon>Ranoidea</taxon>
        <taxon>Ranidae</taxon>
        <taxon>Staurois</taxon>
    </lineage>
</organism>
<dbReference type="Gene3D" id="2.170.140.10">
    <property type="entry name" value="Chitin binding domain"/>
    <property type="match status" value="1"/>
</dbReference>
<gene>
    <name evidence="14" type="ORF">SPARVUS_LOCUS4329953</name>
</gene>
<evidence type="ECO:0000256" key="4">
    <source>
        <dbReference type="ARBA" id="ARBA00022669"/>
    </source>
</evidence>
<dbReference type="SUPFAM" id="SSF57625">
    <property type="entry name" value="Invertebrate chitin-binding proteins"/>
    <property type="match status" value="1"/>
</dbReference>
<keyword evidence="9" id="KW-0624">Polysaccharide degradation</keyword>
<evidence type="ECO:0000256" key="3">
    <source>
        <dbReference type="ARBA" id="ARBA00012729"/>
    </source>
</evidence>
<evidence type="ECO:0000256" key="11">
    <source>
        <dbReference type="SAM" id="SignalP"/>
    </source>
</evidence>
<dbReference type="Gene3D" id="3.10.50.10">
    <property type="match status" value="1"/>
</dbReference>
<name>A0ABN9C5Y0_9NEOB</name>
<keyword evidence="9" id="KW-0119">Carbohydrate metabolism</keyword>
<dbReference type="PANTHER" id="PTHR11177">
    <property type="entry name" value="CHITINASE"/>
    <property type="match status" value="1"/>
</dbReference>
<keyword evidence="6" id="KW-0146">Chitin degradation</keyword>
<feature type="domain" description="GH18" evidence="13">
    <location>
        <begin position="28"/>
        <end position="397"/>
    </location>
</feature>
<dbReference type="SUPFAM" id="SSF51445">
    <property type="entry name" value="(Trans)glycosidases"/>
    <property type="match status" value="1"/>
</dbReference>
<reference evidence="14" key="1">
    <citation type="submission" date="2023-05" db="EMBL/GenBank/DDBJ databases">
        <authorList>
            <person name="Stuckert A."/>
        </authorList>
    </citation>
    <scope>NUCLEOTIDE SEQUENCE</scope>
</reference>
<evidence type="ECO:0000256" key="8">
    <source>
        <dbReference type="ARBA" id="ARBA00023295"/>
    </source>
</evidence>
<keyword evidence="15" id="KW-1185">Reference proteome</keyword>
<feature type="region of interest" description="Disordered" evidence="10">
    <location>
        <begin position="397"/>
        <end position="427"/>
    </location>
</feature>
<dbReference type="PROSITE" id="PS50940">
    <property type="entry name" value="CHIT_BIND_II"/>
    <property type="match status" value="1"/>
</dbReference>
<dbReference type="EC" id="3.2.1.14" evidence="3"/>
<comment type="caution">
    <text evidence="14">The sequence shown here is derived from an EMBL/GenBank/DDBJ whole genome shotgun (WGS) entry which is preliminary data.</text>
</comment>
<keyword evidence="8" id="KW-0326">Glycosidase</keyword>
<dbReference type="Pfam" id="PF01607">
    <property type="entry name" value="CBM_14"/>
    <property type="match status" value="1"/>
</dbReference>
<evidence type="ECO:0000256" key="9">
    <source>
        <dbReference type="ARBA" id="ARBA00023326"/>
    </source>
</evidence>
<evidence type="ECO:0000256" key="1">
    <source>
        <dbReference type="ARBA" id="ARBA00000822"/>
    </source>
</evidence>
<keyword evidence="5" id="KW-0378">Hydrolase</keyword>
<dbReference type="InterPro" id="IPR001579">
    <property type="entry name" value="Glyco_hydro_18_chit_AS"/>
</dbReference>
<dbReference type="Proteomes" id="UP001162483">
    <property type="component" value="Unassembled WGS sequence"/>
</dbReference>
<dbReference type="InterPro" id="IPR002557">
    <property type="entry name" value="Chitin-bd_dom"/>
</dbReference>
<keyword evidence="11" id="KW-0732">Signal</keyword>
<sequence length="489" mass="54664">HFFRRLGWGEQKLIITLLSLFQNTGSAYELTCYFSSSAQYRPGLGSFKTDNIDPCLCTHLIYAFAGMSKNEITTLEWNDMDQYKALQDLKKQNKNLKTLISVGGWNFGTAPFTAMVSTFKNRETFIKSVIEFLRKYDFDGLDIDWEYPGARGSPPQDRHLFTLLLQEIKAAFKSEALKAKKQRLMITAAVASGIGKILSSYEIPQISKALDYIHVMTYDLHGAWEGYTGENSPLFGPHSLNVVSRIYLKVDYALNYWKNHGAPASKLIVGFPTYGRTFRLRNQFDTAIGAPTLGSGPAGPYTKQPGIWAYYEICHFIKTGARSEWSFSEDVPYAFHGSDWVGYDNTISFQLKADWLMQNNFGGAMVWSLDMDDFTGTFCNQGKFPLVSALKETLGIDSTSSGSEEHSKSSDTNSKHEDHSGNNPGSSTGTGFCVGKANGLYPVAGDRNAFWNCANGITYKQYCSTGLVFDESCECCKLLQNMDIIRKMC</sequence>
<dbReference type="Pfam" id="PF00704">
    <property type="entry name" value="Glyco_hydro_18"/>
    <property type="match status" value="1"/>
</dbReference>
<dbReference type="InterPro" id="IPR050314">
    <property type="entry name" value="Glycosyl_Hydrlase_18"/>
</dbReference>
<dbReference type="SUPFAM" id="SSF54556">
    <property type="entry name" value="Chitinase insertion domain"/>
    <property type="match status" value="1"/>
</dbReference>
<dbReference type="Gene3D" id="3.20.20.80">
    <property type="entry name" value="Glycosidases"/>
    <property type="match status" value="1"/>
</dbReference>
<dbReference type="EMBL" id="CATNWA010007939">
    <property type="protein sequence ID" value="CAI9555120.1"/>
    <property type="molecule type" value="Genomic_DNA"/>
</dbReference>
<evidence type="ECO:0000256" key="5">
    <source>
        <dbReference type="ARBA" id="ARBA00022801"/>
    </source>
</evidence>
<evidence type="ECO:0000313" key="15">
    <source>
        <dbReference type="Proteomes" id="UP001162483"/>
    </source>
</evidence>
<dbReference type="PROSITE" id="PS51910">
    <property type="entry name" value="GH18_2"/>
    <property type="match status" value="1"/>
</dbReference>
<protein>
    <recommendedName>
        <fullName evidence="3">chitinase</fullName>
        <ecNumber evidence="3">3.2.1.14</ecNumber>
    </recommendedName>
</protein>
<evidence type="ECO:0000256" key="2">
    <source>
        <dbReference type="ARBA" id="ARBA00009121"/>
    </source>
</evidence>
<dbReference type="PANTHER" id="PTHR11177:SF188">
    <property type="entry name" value="ACIDIC MAMMALIAN CHITINASE"/>
    <property type="match status" value="1"/>
</dbReference>
<comment type="catalytic activity">
    <reaction evidence="1">
        <text>Random endo-hydrolysis of N-acetyl-beta-D-glucosaminide (1-&gt;4)-beta-linkages in chitin and chitodextrins.</text>
        <dbReference type="EC" id="3.2.1.14"/>
    </reaction>
</comment>
<comment type="similarity">
    <text evidence="2">Belongs to the glycosyl hydrolase 18 family. Chitinase class II subfamily.</text>
</comment>
<feature type="signal peptide" evidence="11">
    <location>
        <begin position="1"/>
        <end position="27"/>
    </location>
</feature>
<evidence type="ECO:0000256" key="7">
    <source>
        <dbReference type="ARBA" id="ARBA00023157"/>
    </source>
</evidence>
<keyword evidence="4" id="KW-0147">Chitin-binding</keyword>
<dbReference type="InterPro" id="IPR036508">
    <property type="entry name" value="Chitin-bd_dom_sf"/>
</dbReference>
<evidence type="ECO:0000256" key="10">
    <source>
        <dbReference type="SAM" id="MobiDB-lite"/>
    </source>
</evidence>
<dbReference type="CDD" id="cd02872">
    <property type="entry name" value="GH18_chitolectin_chitotriosidase"/>
    <property type="match status" value="1"/>
</dbReference>
<feature type="domain" description="Chitin-binding type-2" evidence="12">
    <location>
        <begin position="430"/>
        <end position="489"/>
    </location>
</feature>
<feature type="chain" id="PRO_5045474538" description="chitinase" evidence="11">
    <location>
        <begin position="28"/>
        <end position="489"/>
    </location>
</feature>
<dbReference type="InterPro" id="IPR011583">
    <property type="entry name" value="Chitinase_II/V-like_cat"/>
</dbReference>
<evidence type="ECO:0000256" key="6">
    <source>
        <dbReference type="ARBA" id="ARBA00023024"/>
    </source>
</evidence>
<feature type="compositionally biased region" description="Basic and acidic residues" evidence="10">
    <location>
        <begin position="403"/>
        <end position="420"/>
    </location>
</feature>
<dbReference type="SMART" id="SM00494">
    <property type="entry name" value="ChtBD2"/>
    <property type="match status" value="1"/>
</dbReference>
<dbReference type="SMART" id="SM00636">
    <property type="entry name" value="Glyco_18"/>
    <property type="match status" value="1"/>
</dbReference>
<accession>A0ABN9C5Y0</accession>
<proteinExistence type="inferred from homology"/>
<evidence type="ECO:0000313" key="14">
    <source>
        <dbReference type="EMBL" id="CAI9555120.1"/>
    </source>
</evidence>
<evidence type="ECO:0000259" key="12">
    <source>
        <dbReference type="PROSITE" id="PS50940"/>
    </source>
</evidence>
<dbReference type="InterPro" id="IPR029070">
    <property type="entry name" value="Chitinase_insertion_sf"/>
</dbReference>
<feature type="non-terminal residue" evidence="14">
    <location>
        <position position="1"/>
    </location>
</feature>
<dbReference type="PROSITE" id="PS01095">
    <property type="entry name" value="GH18_1"/>
    <property type="match status" value="1"/>
</dbReference>
<dbReference type="InterPro" id="IPR001223">
    <property type="entry name" value="Glyco_hydro18_cat"/>
</dbReference>
<evidence type="ECO:0000259" key="13">
    <source>
        <dbReference type="PROSITE" id="PS51910"/>
    </source>
</evidence>